<evidence type="ECO:0000313" key="4">
    <source>
        <dbReference type="Proteomes" id="UP001139158"/>
    </source>
</evidence>
<dbReference type="Pfam" id="PF01168">
    <property type="entry name" value="Ala_racemase_N"/>
    <property type="match status" value="1"/>
</dbReference>
<sequence length="428" mass="45531">MTHADLSPEPAAPSGTPAVLDLGSAPSGQPWQQPERYWAGLERAVAHLPAPAAVLELDALRWNARDLLRRAGGKPLRVASKSIRVRSVLDALLRLPGFAGVMAFTLPEALWLARDIDDVLLGYPTVEQAAITRLLSDEVLASRITLMVDDEAQLNLIDSLAAPGRRPEIRICLDADASWQAPLLGFIGTRRSPLHNPDDAVALARRIAARPGFTLVGLMMYEGQVAGVGDNVPGAGPMNHVMRWVQRRSMAELAQRRTAIAGALRELSPLEFVNGGGTGSVETTASDPAVTEITAGSGLFAGHLFDTYRAFSPAPAAAVALDVVRRPQDRTATLLGGGWIASGPPGPSRAPQVAWPHGLRLLPREGAGEVQTPLAGPAAEHLAPGDRVWLRHAKSGELSERVNEFHVVQHGTVTGTVPTYRGEGKAFL</sequence>
<dbReference type="InterPro" id="IPR029066">
    <property type="entry name" value="PLP-binding_barrel"/>
</dbReference>
<dbReference type="Proteomes" id="UP001139158">
    <property type="component" value="Unassembled WGS sequence"/>
</dbReference>
<dbReference type="GO" id="GO:0008721">
    <property type="term" value="F:D-serine ammonia-lyase activity"/>
    <property type="evidence" value="ECO:0007669"/>
    <property type="project" value="TreeGrafter"/>
</dbReference>
<name>A0A9X1MCY2_9MICC</name>
<dbReference type="CDD" id="cd06813">
    <property type="entry name" value="PLPDE_III_DSD_D-TA_like_2"/>
    <property type="match status" value="1"/>
</dbReference>
<keyword evidence="4" id="KW-1185">Reference proteome</keyword>
<feature type="domain" description="Alanine racemase N-terminal" evidence="2">
    <location>
        <begin position="56"/>
        <end position="235"/>
    </location>
</feature>
<comment type="caution">
    <text evidence="3">The sequence shown here is derived from an EMBL/GenBank/DDBJ whole genome shotgun (WGS) entry which is preliminary data.</text>
</comment>
<dbReference type="SUPFAM" id="SSF51419">
    <property type="entry name" value="PLP-binding barrel"/>
    <property type="match status" value="1"/>
</dbReference>
<dbReference type="Gene3D" id="3.20.20.10">
    <property type="entry name" value="Alanine racemase"/>
    <property type="match status" value="1"/>
</dbReference>
<evidence type="ECO:0000256" key="1">
    <source>
        <dbReference type="SAM" id="MobiDB-lite"/>
    </source>
</evidence>
<accession>A0A9X1MCY2</accession>
<gene>
    <name evidence="3" type="ORF">LJ757_07985</name>
</gene>
<dbReference type="InterPro" id="IPR001608">
    <property type="entry name" value="Ala_racemase_N"/>
</dbReference>
<protein>
    <submittedName>
        <fullName evidence="3">Amino acid deaminase/aldolase</fullName>
    </submittedName>
</protein>
<evidence type="ECO:0000259" key="2">
    <source>
        <dbReference type="Pfam" id="PF01168"/>
    </source>
</evidence>
<dbReference type="PANTHER" id="PTHR28004:SF2">
    <property type="entry name" value="D-SERINE DEHYDRATASE"/>
    <property type="match status" value="1"/>
</dbReference>
<dbReference type="GO" id="GO:0036088">
    <property type="term" value="P:D-serine catabolic process"/>
    <property type="evidence" value="ECO:0007669"/>
    <property type="project" value="TreeGrafter"/>
</dbReference>
<dbReference type="EMBL" id="JAJFZV010000007">
    <property type="protein sequence ID" value="MCC3297738.1"/>
    <property type="molecule type" value="Genomic_DNA"/>
</dbReference>
<reference evidence="3" key="1">
    <citation type="submission" date="2021-10" db="EMBL/GenBank/DDBJ databases">
        <title>Novel species in genus Arthrobacter.</title>
        <authorList>
            <person name="Liu Y."/>
        </authorList>
    </citation>
    <scope>NUCLEOTIDE SEQUENCE</scope>
    <source>
        <strain evidence="3">Zg-Y453</strain>
    </source>
</reference>
<dbReference type="AlphaFoldDB" id="A0A9X1MCY2"/>
<dbReference type="InterPro" id="IPR051466">
    <property type="entry name" value="D-amino_acid_metab_enzyme"/>
</dbReference>
<organism evidence="3 4">
    <name type="scientific">Arthrobacter caoxuetaonis</name>
    <dbReference type="NCBI Taxonomy" id="2886935"/>
    <lineage>
        <taxon>Bacteria</taxon>
        <taxon>Bacillati</taxon>
        <taxon>Actinomycetota</taxon>
        <taxon>Actinomycetes</taxon>
        <taxon>Micrococcales</taxon>
        <taxon>Micrococcaceae</taxon>
        <taxon>Arthrobacter</taxon>
    </lineage>
</organism>
<feature type="region of interest" description="Disordered" evidence="1">
    <location>
        <begin position="1"/>
        <end position="31"/>
    </location>
</feature>
<evidence type="ECO:0000313" key="3">
    <source>
        <dbReference type="EMBL" id="MCC3297738.1"/>
    </source>
</evidence>
<dbReference type="RefSeq" id="WP_227895618.1">
    <property type="nucleotide sequence ID" value="NZ_CP099466.1"/>
</dbReference>
<dbReference type="PANTHER" id="PTHR28004">
    <property type="entry name" value="ZGC:162816-RELATED"/>
    <property type="match status" value="1"/>
</dbReference>
<proteinExistence type="predicted"/>